<accession>X0WY94</accession>
<name>X0WY94_9ZZZZ</name>
<evidence type="ECO:0000313" key="1">
    <source>
        <dbReference type="EMBL" id="GAG17716.1"/>
    </source>
</evidence>
<feature type="non-terminal residue" evidence="1">
    <location>
        <position position="43"/>
    </location>
</feature>
<gene>
    <name evidence="1" type="ORF">S01H1_60071</name>
</gene>
<comment type="caution">
    <text evidence="1">The sequence shown here is derived from an EMBL/GenBank/DDBJ whole genome shotgun (WGS) entry which is preliminary data.</text>
</comment>
<dbReference type="AlphaFoldDB" id="X0WY94"/>
<evidence type="ECO:0008006" key="2">
    <source>
        <dbReference type="Google" id="ProtNLM"/>
    </source>
</evidence>
<reference evidence="1" key="1">
    <citation type="journal article" date="2014" name="Front. Microbiol.">
        <title>High frequency of phylogenetically diverse reductive dehalogenase-homologous genes in deep subseafloor sedimentary metagenomes.</title>
        <authorList>
            <person name="Kawai M."/>
            <person name="Futagami T."/>
            <person name="Toyoda A."/>
            <person name="Takaki Y."/>
            <person name="Nishi S."/>
            <person name="Hori S."/>
            <person name="Arai W."/>
            <person name="Tsubouchi T."/>
            <person name="Morono Y."/>
            <person name="Uchiyama I."/>
            <person name="Ito T."/>
            <person name="Fujiyama A."/>
            <person name="Inagaki F."/>
            <person name="Takami H."/>
        </authorList>
    </citation>
    <scope>NUCLEOTIDE SEQUENCE</scope>
    <source>
        <strain evidence="1">Expedition CK06-06</strain>
    </source>
</reference>
<organism evidence="1">
    <name type="scientific">marine sediment metagenome</name>
    <dbReference type="NCBI Taxonomy" id="412755"/>
    <lineage>
        <taxon>unclassified sequences</taxon>
        <taxon>metagenomes</taxon>
        <taxon>ecological metagenomes</taxon>
    </lineage>
</organism>
<protein>
    <recommendedName>
        <fullName evidence="2">Thioester reductase (TE) domain-containing protein</fullName>
    </recommendedName>
</protein>
<sequence length="43" mass="5018">MSEKALFCTGTGGFIGKYILSHYLEKEECDVYLLENGRFRERL</sequence>
<dbReference type="EMBL" id="BARS01039332">
    <property type="protein sequence ID" value="GAG17716.1"/>
    <property type="molecule type" value="Genomic_DNA"/>
</dbReference>
<proteinExistence type="predicted"/>